<dbReference type="Gene3D" id="3.30.70.330">
    <property type="match status" value="1"/>
</dbReference>
<dbReference type="SMART" id="SM00360">
    <property type="entry name" value="RRM"/>
    <property type="match status" value="1"/>
</dbReference>
<dbReference type="InterPro" id="IPR012677">
    <property type="entry name" value="Nucleotide-bd_a/b_plait_sf"/>
</dbReference>
<keyword evidence="1" id="KW-0694">RNA-binding</keyword>
<dbReference type="SUPFAM" id="SSF54928">
    <property type="entry name" value="RNA-binding domain, RBD"/>
    <property type="match status" value="1"/>
</dbReference>
<accession>A0A813LH07</accession>
<feature type="domain" description="RRM" evidence="2">
    <location>
        <begin position="112"/>
        <end position="186"/>
    </location>
</feature>
<feature type="non-terminal residue" evidence="3">
    <location>
        <position position="190"/>
    </location>
</feature>
<evidence type="ECO:0000259" key="2">
    <source>
        <dbReference type="PROSITE" id="PS50102"/>
    </source>
</evidence>
<dbReference type="Proteomes" id="UP000626109">
    <property type="component" value="Unassembled WGS sequence"/>
</dbReference>
<gene>
    <name evidence="3" type="ORF">PGLA2088_LOCUS47011</name>
</gene>
<dbReference type="AlphaFoldDB" id="A0A813LH07"/>
<proteinExistence type="predicted"/>
<dbReference type="InterPro" id="IPR000504">
    <property type="entry name" value="RRM_dom"/>
</dbReference>
<sequence>MGWGGDGKGFGAWGGSGGSGYGGKGQGFGGKGYGGGGGGYGGFGGGFDNYGGGFGGYGSGGYGGGGWDGGKGMMHPAMGMQGDMWGFKGMGMDKGKGKGKGKGKQLKVDDALKVWLGNLPPNTRWKDLQAHVDTAGKSKWVEIFEGKGKGTAAVVYATAAEAANAIKLLNGAEIAGQSIVADTWARAPKP</sequence>
<comment type="caution">
    <text evidence="3">The sequence shown here is derived from an EMBL/GenBank/DDBJ whole genome shotgun (WGS) entry which is preliminary data.</text>
</comment>
<organism evidence="3 4">
    <name type="scientific">Polarella glacialis</name>
    <name type="common">Dinoflagellate</name>
    <dbReference type="NCBI Taxonomy" id="89957"/>
    <lineage>
        <taxon>Eukaryota</taxon>
        <taxon>Sar</taxon>
        <taxon>Alveolata</taxon>
        <taxon>Dinophyceae</taxon>
        <taxon>Suessiales</taxon>
        <taxon>Suessiaceae</taxon>
        <taxon>Polarella</taxon>
    </lineage>
</organism>
<dbReference type="EMBL" id="CAJNNW010036383">
    <property type="protein sequence ID" value="CAE8733823.1"/>
    <property type="molecule type" value="Genomic_DNA"/>
</dbReference>
<dbReference type="GO" id="GO:0003723">
    <property type="term" value="F:RNA binding"/>
    <property type="evidence" value="ECO:0007669"/>
    <property type="project" value="UniProtKB-UniRule"/>
</dbReference>
<evidence type="ECO:0000256" key="1">
    <source>
        <dbReference type="PROSITE-ProRule" id="PRU00176"/>
    </source>
</evidence>
<dbReference type="PROSITE" id="PS50102">
    <property type="entry name" value="RRM"/>
    <property type="match status" value="1"/>
</dbReference>
<evidence type="ECO:0000313" key="4">
    <source>
        <dbReference type="Proteomes" id="UP000626109"/>
    </source>
</evidence>
<evidence type="ECO:0000313" key="3">
    <source>
        <dbReference type="EMBL" id="CAE8733823.1"/>
    </source>
</evidence>
<name>A0A813LH07_POLGL</name>
<dbReference type="InterPro" id="IPR035979">
    <property type="entry name" value="RBD_domain_sf"/>
</dbReference>
<reference evidence="3" key="1">
    <citation type="submission" date="2021-02" db="EMBL/GenBank/DDBJ databases">
        <authorList>
            <person name="Dougan E. K."/>
            <person name="Rhodes N."/>
            <person name="Thang M."/>
            <person name="Chan C."/>
        </authorList>
    </citation>
    <scope>NUCLEOTIDE SEQUENCE</scope>
</reference>
<protein>
    <recommendedName>
        <fullName evidence="2">RRM domain-containing protein</fullName>
    </recommendedName>
</protein>
<dbReference type="Pfam" id="PF00076">
    <property type="entry name" value="RRM_1"/>
    <property type="match status" value="1"/>
</dbReference>